<reference evidence="5 6" key="1">
    <citation type="submission" date="2019-03" db="EMBL/GenBank/DDBJ databases">
        <title>Arthrobacter sp. nov., an bacterium isolated from biocrust in Mu Us Desert.</title>
        <authorList>
            <person name="Lixiong L."/>
        </authorList>
    </citation>
    <scope>NUCLEOTIDE SEQUENCE [LARGE SCALE GENOMIC DNA]</scope>
    <source>
        <strain evidence="5 6">SLN-3</strain>
    </source>
</reference>
<dbReference type="NCBIfam" id="TIGR01256">
    <property type="entry name" value="modA"/>
    <property type="match status" value="1"/>
</dbReference>
<dbReference type="PANTHER" id="PTHR30632">
    <property type="entry name" value="MOLYBDATE-BINDING PERIPLASMIC PROTEIN"/>
    <property type="match status" value="1"/>
</dbReference>
<protein>
    <submittedName>
        <fullName evidence="5">Molybdate ABC transporter substrate-binding protein</fullName>
    </submittedName>
</protein>
<dbReference type="Gene3D" id="3.40.190.10">
    <property type="entry name" value="Periplasmic binding protein-like II"/>
    <property type="match status" value="2"/>
</dbReference>
<feature type="binding site" evidence="4">
    <location>
        <position position="55"/>
    </location>
    <ligand>
        <name>molybdate</name>
        <dbReference type="ChEBI" id="CHEBI:36264"/>
    </ligand>
</feature>
<accession>A0A4R5U3R1</accession>
<dbReference type="GO" id="GO:0015689">
    <property type="term" value="P:molybdate ion transport"/>
    <property type="evidence" value="ECO:0007669"/>
    <property type="project" value="InterPro"/>
</dbReference>
<dbReference type="Proteomes" id="UP000295411">
    <property type="component" value="Unassembled WGS sequence"/>
</dbReference>
<keyword evidence="3" id="KW-0732">Signal</keyword>
<keyword evidence="4" id="KW-0500">Molybdenum</keyword>
<evidence type="ECO:0000256" key="4">
    <source>
        <dbReference type="PIRSR" id="PIRSR004846-1"/>
    </source>
</evidence>
<dbReference type="AlphaFoldDB" id="A0A4R5U3R1"/>
<organism evidence="5 6">
    <name type="scientific">Arthrobacter crusticola</name>
    <dbReference type="NCBI Taxonomy" id="2547960"/>
    <lineage>
        <taxon>Bacteria</taxon>
        <taxon>Bacillati</taxon>
        <taxon>Actinomycetota</taxon>
        <taxon>Actinomycetes</taxon>
        <taxon>Micrococcales</taxon>
        <taxon>Micrococcaceae</taxon>
        <taxon>Arthrobacter</taxon>
    </lineage>
</organism>
<evidence type="ECO:0000256" key="1">
    <source>
        <dbReference type="ARBA" id="ARBA00009175"/>
    </source>
</evidence>
<proteinExistence type="inferred from homology"/>
<comment type="similarity">
    <text evidence="1">Belongs to the bacterial solute-binding protein ModA family.</text>
</comment>
<sequence length="241" mass="23953">MALTGCGGGADPAGGDGETITVFAAASLRGVFESLAEDYEARNPGSEVVLNFAGSSDLATQIEAGAPADVFASADAPTMERLAEAGLIDGEPGEFARNRLTIAVPPGNPAGVEGFTDLAGVRLVACAPQVPCGAAATRIQEITGVRLSPVSEESSVTEVLGKVISGEADAGLVYVTDALAAAGKVEAVSIPEAAEVPNSYLIGAVAPGAPEGAQAFIDTVTGSTGQTLLKDAGFQPPADRP</sequence>
<comment type="caution">
    <text evidence="5">The sequence shown here is derived from an EMBL/GenBank/DDBJ whole genome shotgun (WGS) entry which is preliminary data.</text>
</comment>
<name>A0A4R5U3R1_9MICC</name>
<dbReference type="EMBL" id="SMTK01000001">
    <property type="protein sequence ID" value="TDK28263.1"/>
    <property type="molecule type" value="Genomic_DNA"/>
</dbReference>
<dbReference type="InterPro" id="IPR050682">
    <property type="entry name" value="ModA/WtpA"/>
</dbReference>
<dbReference type="Pfam" id="PF13531">
    <property type="entry name" value="SBP_bac_11"/>
    <property type="match status" value="1"/>
</dbReference>
<feature type="binding site" evidence="4">
    <location>
        <position position="156"/>
    </location>
    <ligand>
        <name>molybdate</name>
        <dbReference type="ChEBI" id="CHEBI:36264"/>
    </ligand>
</feature>
<evidence type="ECO:0000256" key="2">
    <source>
        <dbReference type="ARBA" id="ARBA00022723"/>
    </source>
</evidence>
<dbReference type="PIRSF" id="PIRSF004846">
    <property type="entry name" value="ModA"/>
    <property type="match status" value="1"/>
</dbReference>
<evidence type="ECO:0000256" key="3">
    <source>
        <dbReference type="ARBA" id="ARBA00022729"/>
    </source>
</evidence>
<feature type="binding site" evidence="4">
    <location>
        <position position="174"/>
    </location>
    <ligand>
        <name>molybdate</name>
        <dbReference type="ChEBI" id="CHEBI:36264"/>
    </ligand>
</feature>
<dbReference type="PANTHER" id="PTHR30632:SF0">
    <property type="entry name" value="SULFATE-BINDING PROTEIN"/>
    <property type="match status" value="1"/>
</dbReference>
<dbReference type="OrthoDB" id="9785015at2"/>
<gene>
    <name evidence="5" type="primary">modA</name>
    <name evidence="5" type="ORF">E2F48_01015</name>
</gene>
<dbReference type="GO" id="GO:0030973">
    <property type="term" value="F:molybdate ion binding"/>
    <property type="evidence" value="ECO:0007669"/>
    <property type="project" value="TreeGrafter"/>
</dbReference>
<dbReference type="GO" id="GO:0046872">
    <property type="term" value="F:metal ion binding"/>
    <property type="evidence" value="ECO:0007669"/>
    <property type="project" value="UniProtKB-KW"/>
</dbReference>
<evidence type="ECO:0000313" key="5">
    <source>
        <dbReference type="EMBL" id="TDK28263.1"/>
    </source>
</evidence>
<dbReference type="SUPFAM" id="SSF53850">
    <property type="entry name" value="Periplasmic binding protein-like II"/>
    <property type="match status" value="1"/>
</dbReference>
<dbReference type="InterPro" id="IPR005950">
    <property type="entry name" value="ModA"/>
</dbReference>
<keyword evidence="6" id="KW-1185">Reference proteome</keyword>
<keyword evidence="2 4" id="KW-0479">Metal-binding</keyword>
<feature type="binding site" evidence="4">
    <location>
        <position position="27"/>
    </location>
    <ligand>
        <name>molybdate</name>
        <dbReference type="ChEBI" id="CHEBI:36264"/>
    </ligand>
</feature>
<evidence type="ECO:0000313" key="6">
    <source>
        <dbReference type="Proteomes" id="UP000295411"/>
    </source>
</evidence>